<dbReference type="Gene3D" id="3.30.160.810">
    <property type="match status" value="1"/>
</dbReference>
<reference evidence="9 10" key="1">
    <citation type="journal article" date="2018" name="Nat. Ecol. Evol.">
        <title>Pezizomycetes genomes reveal the molecular basis of ectomycorrhizal truffle lifestyle.</title>
        <authorList>
            <person name="Murat C."/>
            <person name="Payen T."/>
            <person name="Noel B."/>
            <person name="Kuo A."/>
            <person name="Morin E."/>
            <person name="Chen J."/>
            <person name="Kohler A."/>
            <person name="Krizsan K."/>
            <person name="Balestrini R."/>
            <person name="Da Silva C."/>
            <person name="Montanini B."/>
            <person name="Hainaut M."/>
            <person name="Levati E."/>
            <person name="Barry K.W."/>
            <person name="Belfiori B."/>
            <person name="Cichocki N."/>
            <person name="Clum A."/>
            <person name="Dockter R.B."/>
            <person name="Fauchery L."/>
            <person name="Guy J."/>
            <person name="Iotti M."/>
            <person name="Le Tacon F."/>
            <person name="Lindquist E.A."/>
            <person name="Lipzen A."/>
            <person name="Malagnac F."/>
            <person name="Mello A."/>
            <person name="Molinier V."/>
            <person name="Miyauchi S."/>
            <person name="Poulain J."/>
            <person name="Riccioni C."/>
            <person name="Rubini A."/>
            <person name="Sitrit Y."/>
            <person name="Splivallo R."/>
            <person name="Traeger S."/>
            <person name="Wang M."/>
            <person name="Zifcakova L."/>
            <person name="Wipf D."/>
            <person name="Zambonelli A."/>
            <person name="Paolocci F."/>
            <person name="Nowrousian M."/>
            <person name="Ottonello S."/>
            <person name="Baldrian P."/>
            <person name="Spatafora J.W."/>
            <person name="Henrissat B."/>
            <person name="Nagy L.G."/>
            <person name="Aury J.M."/>
            <person name="Wincker P."/>
            <person name="Grigoriev I.V."/>
            <person name="Bonfante P."/>
            <person name="Martin F.M."/>
        </authorList>
    </citation>
    <scope>NUCLEOTIDE SEQUENCE [LARGE SCALE GENOMIC DNA]</scope>
    <source>
        <strain evidence="9 10">ATCC MYA-4762</strain>
    </source>
</reference>
<comment type="similarity">
    <text evidence="2 8">Belongs to the universal ribosomal protein uL3 family.</text>
</comment>
<sequence>MTALYQPTGERIPCTVLQLDRVQVMGVKRADKHPYWAVQVGTGYRKNISKPMLGHFYACGVSPKSNIVEFRVKGEDGLLPPGTLLKPDHFVEGQYVDVRADTKGKGFAGGMKRHGFKGQPASHGNSLAHRAMGSAGQSQGGGSRVLPGKRMPGRMGGQQHTVQNLKVLQVNNELSIVIVAGAVSGPNGGSVMIQDAIKKPPKF</sequence>
<dbReference type="FunCoup" id="A0A3N4MJD0">
    <property type="interactions" value="853"/>
</dbReference>
<evidence type="ECO:0000313" key="10">
    <source>
        <dbReference type="Proteomes" id="UP000267821"/>
    </source>
</evidence>
<keyword evidence="10" id="KW-1185">Reference proteome</keyword>
<organism evidence="9 10">
    <name type="scientific">Terfezia boudieri ATCC MYA-4762</name>
    <dbReference type="NCBI Taxonomy" id="1051890"/>
    <lineage>
        <taxon>Eukaryota</taxon>
        <taxon>Fungi</taxon>
        <taxon>Dikarya</taxon>
        <taxon>Ascomycota</taxon>
        <taxon>Pezizomycotina</taxon>
        <taxon>Pezizomycetes</taxon>
        <taxon>Pezizales</taxon>
        <taxon>Pezizaceae</taxon>
        <taxon>Terfezia</taxon>
    </lineage>
</organism>
<evidence type="ECO:0000256" key="4">
    <source>
        <dbReference type="ARBA" id="ARBA00022980"/>
    </source>
</evidence>
<evidence type="ECO:0000256" key="5">
    <source>
        <dbReference type="ARBA" id="ARBA00023128"/>
    </source>
</evidence>
<dbReference type="PANTHER" id="PTHR11229:SF8">
    <property type="entry name" value="LARGE RIBOSOMAL SUBUNIT PROTEIN UL3M"/>
    <property type="match status" value="1"/>
</dbReference>
<evidence type="ECO:0000256" key="3">
    <source>
        <dbReference type="ARBA" id="ARBA00022946"/>
    </source>
</evidence>
<gene>
    <name evidence="9" type="ORF">L211DRAFT_801975</name>
</gene>
<dbReference type="Proteomes" id="UP000267821">
    <property type="component" value="Unassembled WGS sequence"/>
</dbReference>
<dbReference type="GO" id="GO:0003735">
    <property type="term" value="F:structural constituent of ribosome"/>
    <property type="evidence" value="ECO:0007669"/>
    <property type="project" value="InterPro"/>
</dbReference>
<dbReference type="NCBIfam" id="TIGR03625">
    <property type="entry name" value="L3_bact"/>
    <property type="match status" value="1"/>
</dbReference>
<name>A0A3N4MJD0_9PEZI</name>
<evidence type="ECO:0000256" key="2">
    <source>
        <dbReference type="ARBA" id="ARBA00006540"/>
    </source>
</evidence>
<dbReference type="InParanoid" id="A0A3N4MJD0"/>
<evidence type="ECO:0000256" key="8">
    <source>
        <dbReference type="RuleBase" id="RU003905"/>
    </source>
</evidence>
<dbReference type="EMBL" id="ML121529">
    <property type="protein sequence ID" value="RPB28535.1"/>
    <property type="molecule type" value="Genomic_DNA"/>
</dbReference>
<dbReference type="InterPro" id="IPR019927">
    <property type="entry name" value="Ribosomal_uL3_bac/org-type"/>
</dbReference>
<comment type="subcellular location">
    <subcellularLocation>
        <location evidence="1">Mitochondrion</location>
    </subcellularLocation>
</comment>
<dbReference type="InterPro" id="IPR009000">
    <property type="entry name" value="Transl_B-barrel_sf"/>
</dbReference>
<keyword evidence="5" id="KW-0496">Mitochondrion</keyword>
<dbReference type="PROSITE" id="PS00474">
    <property type="entry name" value="RIBOSOMAL_L3"/>
    <property type="match status" value="1"/>
</dbReference>
<evidence type="ECO:0000256" key="1">
    <source>
        <dbReference type="ARBA" id="ARBA00004173"/>
    </source>
</evidence>
<dbReference type="GO" id="GO:0005762">
    <property type="term" value="C:mitochondrial large ribosomal subunit"/>
    <property type="evidence" value="ECO:0007669"/>
    <property type="project" value="TreeGrafter"/>
</dbReference>
<dbReference type="AlphaFoldDB" id="A0A3N4MJD0"/>
<dbReference type="InterPro" id="IPR000597">
    <property type="entry name" value="Ribosomal_uL3"/>
</dbReference>
<keyword evidence="4 8" id="KW-0689">Ribosomal protein</keyword>
<dbReference type="SUPFAM" id="SSF50447">
    <property type="entry name" value="Translation proteins"/>
    <property type="match status" value="1"/>
</dbReference>
<evidence type="ECO:0000313" key="9">
    <source>
        <dbReference type="EMBL" id="RPB28535.1"/>
    </source>
</evidence>
<dbReference type="GO" id="GO:0006412">
    <property type="term" value="P:translation"/>
    <property type="evidence" value="ECO:0007669"/>
    <property type="project" value="InterPro"/>
</dbReference>
<dbReference type="Gene3D" id="2.40.30.10">
    <property type="entry name" value="Translation factors"/>
    <property type="match status" value="1"/>
</dbReference>
<protein>
    <recommendedName>
        <fullName evidence="7">Large ribosomal subunit protein uL3m</fullName>
    </recommendedName>
</protein>
<accession>A0A3N4MJD0</accession>
<dbReference type="OrthoDB" id="274683at2759"/>
<proteinExistence type="inferred from homology"/>
<dbReference type="InterPro" id="IPR019926">
    <property type="entry name" value="Ribosomal_uL3_CS"/>
</dbReference>
<keyword evidence="6 8" id="KW-0687">Ribonucleoprotein</keyword>
<evidence type="ECO:0000256" key="6">
    <source>
        <dbReference type="ARBA" id="ARBA00023274"/>
    </source>
</evidence>
<keyword evidence="3" id="KW-0809">Transit peptide</keyword>
<dbReference type="FunFam" id="2.40.30.10:FF:000004">
    <property type="entry name" value="50S ribosomal protein L3"/>
    <property type="match status" value="1"/>
</dbReference>
<dbReference type="PANTHER" id="PTHR11229">
    <property type="entry name" value="50S RIBOSOMAL PROTEIN L3"/>
    <property type="match status" value="1"/>
</dbReference>
<evidence type="ECO:0000256" key="7">
    <source>
        <dbReference type="ARBA" id="ARBA00035209"/>
    </source>
</evidence>
<dbReference type="Pfam" id="PF00297">
    <property type="entry name" value="Ribosomal_L3"/>
    <property type="match status" value="1"/>
</dbReference>
<dbReference type="STRING" id="1051890.A0A3N4MJD0"/>